<dbReference type="RefSeq" id="WP_379800838.1">
    <property type="nucleotide sequence ID" value="NZ_JBHSFY010000016.1"/>
</dbReference>
<evidence type="ECO:0000313" key="2">
    <source>
        <dbReference type="Proteomes" id="UP001596003"/>
    </source>
</evidence>
<dbReference type="EMBL" id="JBHSFY010000016">
    <property type="protein sequence ID" value="MFC4479543.1"/>
    <property type="molecule type" value="Genomic_DNA"/>
</dbReference>
<evidence type="ECO:0000313" key="1">
    <source>
        <dbReference type="EMBL" id="MFC4479543.1"/>
    </source>
</evidence>
<evidence type="ECO:0008006" key="3">
    <source>
        <dbReference type="Google" id="ProtNLM"/>
    </source>
</evidence>
<dbReference type="PROSITE" id="PS51257">
    <property type="entry name" value="PROKAR_LIPOPROTEIN"/>
    <property type="match status" value="1"/>
</dbReference>
<comment type="caution">
    <text evidence="1">The sequence shown here is derived from an EMBL/GenBank/DDBJ whole genome shotgun (WGS) entry which is preliminary data.</text>
</comment>
<gene>
    <name evidence="1" type="ORF">ACFO3N_20860</name>
</gene>
<organism evidence="1 2">
    <name type="scientific">Flavobacterium chungangensis</name>
    <dbReference type="NCBI Taxonomy" id="2708132"/>
    <lineage>
        <taxon>Bacteria</taxon>
        <taxon>Pseudomonadati</taxon>
        <taxon>Bacteroidota</taxon>
        <taxon>Flavobacteriia</taxon>
        <taxon>Flavobacteriales</taxon>
        <taxon>Flavobacteriaceae</taxon>
        <taxon>Flavobacterium</taxon>
    </lineage>
</organism>
<reference evidence="2" key="1">
    <citation type="journal article" date="2019" name="Int. J. Syst. Evol. Microbiol.">
        <title>The Global Catalogue of Microorganisms (GCM) 10K type strain sequencing project: providing services to taxonomists for standard genome sequencing and annotation.</title>
        <authorList>
            <consortium name="The Broad Institute Genomics Platform"/>
            <consortium name="The Broad Institute Genome Sequencing Center for Infectious Disease"/>
            <person name="Wu L."/>
            <person name="Ma J."/>
        </authorList>
    </citation>
    <scope>NUCLEOTIDE SEQUENCE [LARGE SCALE GENOMIC DNA]</scope>
    <source>
        <strain evidence="2">NBRC 103627</strain>
    </source>
</reference>
<dbReference type="Proteomes" id="UP001596003">
    <property type="component" value="Unassembled WGS sequence"/>
</dbReference>
<proteinExistence type="predicted"/>
<name>A0ABV8ZHJ1_9FLAO</name>
<accession>A0ABV8ZHJ1</accession>
<sequence>MKIKKALFILSCLVLVSSCEKYNRSKSEAYFEGIDLDFVILEKKPLNHGREVNLKIKNNKNNTIEIYCEENTLFAWHYKDFEIGDTIVKKQNEDFFTIHKRDTILYFKFGYKK</sequence>
<protein>
    <recommendedName>
        <fullName evidence="3">Lipoprotein</fullName>
    </recommendedName>
</protein>
<keyword evidence="2" id="KW-1185">Reference proteome</keyword>